<reference evidence="1" key="1">
    <citation type="submission" date="2020-03" db="EMBL/GenBank/DDBJ databases">
        <title>The deep terrestrial virosphere.</title>
        <authorList>
            <person name="Holmfeldt K."/>
            <person name="Nilsson E."/>
            <person name="Simone D."/>
            <person name="Lopez-Fernandez M."/>
            <person name="Wu X."/>
            <person name="de Brujin I."/>
            <person name="Lundin D."/>
            <person name="Andersson A."/>
            <person name="Bertilsson S."/>
            <person name="Dopson M."/>
        </authorList>
    </citation>
    <scope>NUCLEOTIDE SEQUENCE</scope>
    <source>
        <strain evidence="1">MM171A00947</strain>
    </source>
</reference>
<organism evidence="1">
    <name type="scientific">viral metagenome</name>
    <dbReference type="NCBI Taxonomy" id="1070528"/>
    <lineage>
        <taxon>unclassified sequences</taxon>
        <taxon>metagenomes</taxon>
        <taxon>organismal metagenomes</taxon>
    </lineage>
</organism>
<dbReference type="EMBL" id="MT143660">
    <property type="protein sequence ID" value="QJA99640.1"/>
    <property type="molecule type" value="Genomic_DNA"/>
</dbReference>
<accession>A0A6M3LW76</accession>
<dbReference type="AlphaFoldDB" id="A0A6M3LW76"/>
<proteinExistence type="predicted"/>
<evidence type="ECO:0000313" key="1">
    <source>
        <dbReference type="EMBL" id="QJA99640.1"/>
    </source>
</evidence>
<gene>
    <name evidence="1" type="ORF">MM171A00947_0012</name>
</gene>
<sequence length="159" mass="16189">MNYAPSTRARIADLVAGMRVDRAAALVTAATVNLFTVTGGRVLLTGFLGEVVAAIANTVTTLQITHLTTEATAVVTPLCIASADIAQYASGRMFTLPAAVGSVLTVSVGSSAALMNAAPTYALKVGGLRLVGSAAPLTGTIKWSVWYVPIDDGAYMTAA</sequence>
<name>A0A6M3LW76_9ZZZZ</name>
<protein>
    <submittedName>
        <fullName evidence="1">Uncharacterized protein</fullName>
    </submittedName>
</protein>